<reference evidence="3 4" key="1">
    <citation type="submission" date="2018-02" db="EMBL/GenBank/DDBJ databases">
        <title>Novel Leptospira species isolated from soil and water in Japan.</title>
        <authorList>
            <person name="Nakao R."/>
            <person name="Masuzawa T."/>
        </authorList>
    </citation>
    <scope>NUCLEOTIDE SEQUENCE [LARGE SCALE GENOMIC DNA]</scope>
    <source>
        <strain evidence="3 4">E8</strain>
    </source>
</reference>
<feature type="coiled-coil region" evidence="1">
    <location>
        <begin position="176"/>
        <end position="203"/>
    </location>
</feature>
<evidence type="ECO:0000313" key="3">
    <source>
        <dbReference type="EMBL" id="GBF40694.1"/>
    </source>
</evidence>
<comment type="caution">
    <text evidence="3">The sequence shown here is derived from an EMBL/GenBank/DDBJ whole genome shotgun (WGS) entry which is preliminary data.</text>
</comment>
<protein>
    <submittedName>
        <fullName evidence="3">Uncharacterized protein</fullName>
    </submittedName>
</protein>
<accession>A0A2P2D7U2</accession>
<evidence type="ECO:0000313" key="4">
    <source>
        <dbReference type="Proteomes" id="UP000245076"/>
    </source>
</evidence>
<evidence type="ECO:0000256" key="1">
    <source>
        <dbReference type="SAM" id="Coils"/>
    </source>
</evidence>
<feature type="region of interest" description="Disordered" evidence="2">
    <location>
        <begin position="289"/>
        <end position="308"/>
    </location>
</feature>
<organism evidence="3 4">
    <name type="scientific">Leptospira johnsonii</name>
    <dbReference type="NCBI Taxonomy" id="1917820"/>
    <lineage>
        <taxon>Bacteria</taxon>
        <taxon>Pseudomonadati</taxon>
        <taxon>Spirochaetota</taxon>
        <taxon>Spirochaetia</taxon>
        <taxon>Leptospirales</taxon>
        <taxon>Leptospiraceae</taxon>
        <taxon>Leptospira</taxon>
    </lineage>
</organism>
<dbReference type="Proteomes" id="UP000245076">
    <property type="component" value="Unassembled WGS sequence"/>
</dbReference>
<name>A0A2P2D7U2_9LEPT</name>
<evidence type="ECO:0000256" key="2">
    <source>
        <dbReference type="SAM" id="MobiDB-lite"/>
    </source>
</evidence>
<keyword evidence="1" id="KW-0175">Coiled coil</keyword>
<dbReference type="RefSeq" id="WP_108930292.1">
    <property type="nucleotide sequence ID" value="NZ_BFAY01000013.1"/>
</dbReference>
<dbReference type="EMBL" id="BFAY01000013">
    <property type="protein sequence ID" value="GBF40694.1"/>
    <property type="molecule type" value="Genomic_DNA"/>
</dbReference>
<dbReference type="AlphaFoldDB" id="A0A2P2D7U2"/>
<keyword evidence="4" id="KW-1185">Reference proteome</keyword>
<gene>
    <name evidence="3" type="ORF">LPTSP1_37120</name>
</gene>
<proteinExistence type="predicted"/>
<sequence>MEVADTGMTADQALEGIVDSLGEGSEEIVEEIGEGDGETLGTEEQPEQVEEQFFNVRKPTGGIVDVSENKIRSALKIPEGEQIGKHHAAIYQQMLKMNYNSIEAGKLRQSVQEMEGKWGGVNNFLQMVHETPDKGVPQMMKILKIPRDAQVRVYEAELTKLYGQMGVEGFAPVADDNTLEDEQRQIEMERQRLQQQQMEIQADGFVPQIEGTIRNILTKNSLPATYEDIQDVVKEIYIARRSGMDISPSQAIKRLMSRTQRLTTASPNKLVTPKARQAVVTQQVTQMKQQGAVQTRKPTGTPVQRGPQKYIKPDVFMEQTMEKLKRAKK</sequence>